<dbReference type="GO" id="GO:0005737">
    <property type="term" value="C:cytoplasm"/>
    <property type="evidence" value="ECO:0007669"/>
    <property type="project" value="UniProtKB-SubCell"/>
</dbReference>
<comment type="function">
    <text evidence="12">Endonuclease that specifically degrades the RNA of RNA-DNA hybrids.</text>
</comment>
<dbReference type="HAMAP" id="MF_00052_B">
    <property type="entry name" value="RNase_HII_B"/>
    <property type="match status" value="1"/>
</dbReference>
<dbReference type="GO" id="GO:0003723">
    <property type="term" value="F:RNA binding"/>
    <property type="evidence" value="ECO:0007669"/>
    <property type="project" value="UniProtKB-UniRule"/>
</dbReference>
<dbReference type="EC" id="3.1.26.4" evidence="12"/>
<reference evidence="13" key="1">
    <citation type="submission" date="2020-11" db="EMBL/GenBank/DDBJ databases">
        <authorList>
            <person name="Tran Van P."/>
        </authorList>
    </citation>
    <scope>NUCLEOTIDE SEQUENCE</scope>
</reference>
<dbReference type="GO" id="GO:0043137">
    <property type="term" value="P:DNA replication, removal of RNA primer"/>
    <property type="evidence" value="ECO:0007669"/>
    <property type="project" value="TreeGrafter"/>
</dbReference>
<comment type="catalytic activity">
    <reaction evidence="1 11 12">
        <text>Endonucleolytic cleavage to 5'-phosphomonoester.</text>
        <dbReference type="EC" id="3.1.26.4"/>
    </reaction>
</comment>
<gene>
    <name evidence="13" type="ORF">CTOB1V02_LOCUS13461</name>
</gene>
<dbReference type="Gene3D" id="3.30.420.10">
    <property type="entry name" value="Ribonuclease H-like superfamily/Ribonuclease H"/>
    <property type="match status" value="1"/>
</dbReference>
<dbReference type="PANTHER" id="PTHR10954">
    <property type="entry name" value="RIBONUCLEASE H2 SUBUNIT A"/>
    <property type="match status" value="1"/>
</dbReference>
<evidence type="ECO:0000256" key="4">
    <source>
        <dbReference type="ARBA" id="ARBA00007383"/>
    </source>
</evidence>
<dbReference type="GO" id="GO:0006298">
    <property type="term" value="P:mismatch repair"/>
    <property type="evidence" value="ECO:0007669"/>
    <property type="project" value="TreeGrafter"/>
</dbReference>
<dbReference type="EMBL" id="OB673944">
    <property type="protein sequence ID" value="CAD7235646.1"/>
    <property type="molecule type" value="Genomic_DNA"/>
</dbReference>
<comment type="cofactor">
    <cofactor evidence="11">
        <name>Mn(2+)</name>
        <dbReference type="ChEBI" id="CHEBI:29035"/>
    </cofactor>
    <cofactor evidence="11">
        <name>Mg(2+)</name>
        <dbReference type="ChEBI" id="CHEBI:18420"/>
    </cofactor>
    <text evidence="11">Manganese or magnesium. Binds 1 divalent metal ion per monomer in the absence of substrate. May bind a second metal ion after substrate binding.</text>
</comment>
<dbReference type="OrthoDB" id="7462577at2759"/>
<comment type="subcellular location">
    <subcellularLocation>
        <location evidence="3">Cytoplasm</location>
    </subcellularLocation>
</comment>
<evidence type="ECO:0000256" key="5">
    <source>
        <dbReference type="ARBA" id="ARBA00022490"/>
    </source>
</evidence>
<comment type="cofactor">
    <cofactor evidence="2">
        <name>Mg(2+)</name>
        <dbReference type="ChEBI" id="CHEBI:18420"/>
    </cofactor>
</comment>
<evidence type="ECO:0000256" key="9">
    <source>
        <dbReference type="ARBA" id="ARBA00022801"/>
    </source>
</evidence>
<keyword evidence="6 11" id="KW-0540">Nuclease</keyword>
<feature type="binding site" evidence="11">
    <location>
        <position position="126"/>
    </location>
    <ligand>
        <name>a divalent metal cation</name>
        <dbReference type="ChEBI" id="CHEBI:60240"/>
    </ligand>
</feature>
<dbReference type="Pfam" id="PF01351">
    <property type="entry name" value="RNase_HII"/>
    <property type="match status" value="1"/>
</dbReference>
<dbReference type="GO" id="GO:0004523">
    <property type="term" value="F:RNA-DNA hybrid ribonuclease activity"/>
    <property type="evidence" value="ECO:0007669"/>
    <property type="project" value="UniProtKB-UniRule"/>
</dbReference>
<evidence type="ECO:0000256" key="7">
    <source>
        <dbReference type="ARBA" id="ARBA00022723"/>
    </source>
</evidence>
<dbReference type="InterPro" id="IPR024567">
    <property type="entry name" value="RNase_HII/HIII_dom"/>
</dbReference>
<feature type="binding site" evidence="11">
    <location>
        <position position="33"/>
    </location>
    <ligand>
        <name>a divalent metal cation</name>
        <dbReference type="ChEBI" id="CHEBI:60240"/>
    </ligand>
</feature>
<proteinExistence type="inferred from homology"/>
<keyword evidence="9 11" id="KW-0378">Hydrolase</keyword>
<dbReference type="PROSITE" id="PS51975">
    <property type="entry name" value="RNASE_H_2"/>
    <property type="match status" value="1"/>
</dbReference>
<protein>
    <recommendedName>
        <fullName evidence="12">Ribonuclease</fullName>
        <ecNumber evidence="12">3.1.26.4</ecNumber>
    </recommendedName>
</protein>
<dbReference type="AlphaFoldDB" id="A0A7R8ZV90"/>
<dbReference type="InterPro" id="IPR001352">
    <property type="entry name" value="RNase_HII/HIII"/>
</dbReference>
<evidence type="ECO:0000256" key="6">
    <source>
        <dbReference type="ARBA" id="ARBA00022722"/>
    </source>
</evidence>
<dbReference type="PANTHER" id="PTHR10954:SF18">
    <property type="entry name" value="RIBONUCLEASE HII"/>
    <property type="match status" value="1"/>
</dbReference>
<dbReference type="InterPro" id="IPR012337">
    <property type="entry name" value="RNaseH-like_sf"/>
</dbReference>
<dbReference type="GO" id="GO:0032299">
    <property type="term" value="C:ribonuclease H2 complex"/>
    <property type="evidence" value="ECO:0007669"/>
    <property type="project" value="TreeGrafter"/>
</dbReference>
<evidence type="ECO:0000256" key="2">
    <source>
        <dbReference type="ARBA" id="ARBA00001946"/>
    </source>
</evidence>
<dbReference type="InterPro" id="IPR022898">
    <property type="entry name" value="RNase_HII"/>
</dbReference>
<sequence length="212" mass="23190">MGPRATAENCVDTFLYERDLSTRGYTCIAGVDEVGRGPLAGPVVAACVSLPLDCDPAPFIDSKKTSPRQRVHLAARLREYGATVGVGIVSHLCVDRVNILQASLLAMRLAVFNHDLSRKADFLLVDGKFEIPLPSRQIPLVRGESKSASIAAASIVAKLFRDTLMERLAVKYPQYGFAQNKGYPTKTHRQAISRHGPCAIHRLSFKGVRDFV</sequence>
<keyword evidence="10" id="KW-0464">Manganese</keyword>
<keyword evidence="7 11" id="KW-0479">Metal-binding</keyword>
<evidence type="ECO:0000256" key="1">
    <source>
        <dbReference type="ARBA" id="ARBA00000077"/>
    </source>
</evidence>
<feature type="binding site" evidence="11">
    <location>
        <position position="32"/>
    </location>
    <ligand>
        <name>a divalent metal cation</name>
        <dbReference type="ChEBI" id="CHEBI:60240"/>
    </ligand>
</feature>
<evidence type="ECO:0000256" key="11">
    <source>
        <dbReference type="PROSITE-ProRule" id="PRU01319"/>
    </source>
</evidence>
<dbReference type="SUPFAM" id="SSF53098">
    <property type="entry name" value="Ribonuclease H-like"/>
    <property type="match status" value="1"/>
</dbReference>
<keyword evidence="5" id="KW-0963">Cytoplasm</keyword>
<evidence type="ECO:0000256" key="3">
    <source>
        <dbReference type="ARBA" id="ARBA00004496"/>
    </source>
</evidence>
<dbReference type="NCBIfam" id="NF000595">
    <property type="entry name" value="PRK00015.1-3"/>
    <property type="match status" value="1"/>
</dbReference>
<evidence type="ECO:0000256" key="12">
    <source>
        <dbReference type="RuleBase" id="RU003515"/>
    </source>
</evidence>
<evidence type="ECO:0000256" key="8">
    <source>
        <dbReference type="ARBA" id="ARBA00022759"/>
    </source>
</evidence>
<evidence type="ECO:0000256" key="10">
    <source>
        <dbReference type="ARBA" id="ARBA00023211"/>
    </source>
</evidence>
<accession>A0A7R8ZV90</accession>
<keyword evidence="8 11" id="KW-0255">Endonuclease</keyword>
<dbReference type="GO" id="GO:0046872">
    <property type="term" value="F:metal ion binding"/>
    <property type="evidence" value="ECO:0007669"/>
    <property type="project" value="UniProtKB-KW"/>
</dbReference>
<evidence type="ECO:0000313" key="13">
    <source>
        <dbReference type="EMBL" id="CAD7235646.1"/>
    </source>
</evidence>
<comment type="similarity">
    <text evidence="4 12">Belongs to the RNase HII family.</text>
</comment>
<name>A0A7R8ZV90_9CRUS</name>
<dbReference type="InterPro" id="IPR036397">
    <property type="entry name" value="RNaseH_sf"/>
</dbReference>
<dbReference type="CDD" id="cd07182">
    <property type="entry name" value="RNase_HII_bacteria_HII_like"/>
    <property type="match status" value="1"/>
</dbReference>
<organism evidence="13">
    <name type="scientific">Cyprideis torosa</name>
    <dbReference type="NCBI Taxonomy" id="163714"/>
    <lineage>
        <taxon>Eukaryota</taxon>
        <taxon>Metazoa</taxon>
        <taxon>Ecdysozoa</taxon>
        <taxon>Arthropoda</taxon>
        <taxon>Crustacea</taxon>
        <taxon>Oligostraca</taxon>
        <taxon>Ostracoda</taxon>
        <taxon>Podocopa</taxon>
        <taxon>Podocopida</taxon>
        <taxon>Cytherocopina</taxon>
        <taxon>Cytheroidea</taxon>
        <taxon>Cytherideidae</taxon>
        <taxon>Cyprideis</taxon>
    </lineage>
</organism>